<dbReference type="Gene3D" id="3.40.50.1980">
    <property type="entry name" value="Nitrogenase molybdenum iron protein domain"/>
    <property type="match status" value="2"/>
</dbReference>
<proteinExistence type="predicted"/>
<feature type="domain" description="Fe/B12 periplasmic-binding" evidence="2">
    <location>
        <begin position="26"/>
        <end position="278"/>
    </location>
</feature>
<keyword evidence="4" id="KW-1185">Reference proteome</keyword>
<dbReference type="RefSeq" id="WP_109252119.1">
    <property type="nucleotide sequence ID" value="NZ_QEXV01000001.1"/>
</dbReference>
<evidence type="ECO:0000259" key="2">
    <source>
        <dbReference type="PROSITE" id="PS50983"/>
    </source>
</evidence>
<accession>A0A2U2BXV7</accession>
<name>A0A2U2BXV7_9PROT</name>
<dbReference type="PANTHER" id="PTHR30535">
    <property type="entry name" value="VITAMIN B12-BINDING PROTEIN"/>
    <property type="match status" value="1"/>
</dbReference>
<keyword evidence="1" id="KW-0732">Signal</keyword>
<dbReference type="AlphaFoldDB" id="A0A2U2BXV7"/>
<reference evidence="4" key="1">
    <citation type="submission" date="2018-05" db="EMBL/GenBank/DDBJ databases">
        <authorList>
            <person name="Liu B.-T."/>
        </authorList>
    </citation>
    <scope>NUCLEOTIDE SEQUENCE [LARGE SCALE GENOMIC DNA]</scope>
    <source>
        <strain evidence="4">WD6-1</strain>
    </source>
</reference>
<evidence type="ECO:0000256" key="1">
    <source>
        <dbReference type="SAM" id="SignalP"/>
    </source>
</evidence>
<feature type="signal peptide" evidence="1">
    <location>
        <begin position="1"/>
        <end position="22"/>
    </location>
</feature>
<dbReference type="Pfam" id="PF01497">
    <property type="entry name" value="Peripla_BP_2"/>
    <property type="match status" value="1"/>
</dbReference>
<dbReference type="OrthoDB" id="1632039at2"/>
<dbReference type="InterPro" id="IPR050902">
    <property type="entry name" value="ABC_Transporter_SBP"/>
</dbReference>
<dbReference type="PROSITE" id="PS50983">
    <property type="entry name" value="FE_B12_PBP"/>
    <property type="match status" value="1"/>
</dbReference>
<sequence>MSLRTHIAAAAGAFALAPAAFADPPATVSLDYCADQYVLALADRDQIRALSPEADRDYSALREDAAGLPQVRALAEDVLALEPDLVVRSYGGGPRARGFYDRVGIDTVQIAYAADFDDIRANIRAVAAALEQEARGEALIAEMDATLAEAGRGGGDGRTALYLTASGATTGSGTIMHAVFEAAGFENALRDTAGWRMLPLERLVLDPPETIVTGFFDTLATQSDAWSYTRHGALQTLLENAETAHLSGAQIGCTSWLLAEAALDARRQVEARRLAAAP</sequence>
<dbReference type="Proteomes" id="UP000245168">
    <property type="component" value="Unassembled WGS sequence"/>
</dbReference>
<dbReference type="InterPro" id="IPR002491">
    <property type="entry name" value="ABC_transptr_periplasmic_BD"/>
</dbReference>
<dbReference type="SUPFAM" id="SSF53807">
    <property type="entry name" value="Helical backbone' metal receptor"/>
    <property type="match status" value="1"/>
</dbReference>
<dbReference type="PANTHER" id="PTHR30535:SF34">
    <property type="entry name" value="MOLYBDATE-BINDING PROTEIN MOLA"/>
    <property type="match status" value="1"/>
</dbReference>
<evidence type="ECO:0000313" key="4">
    <source>
        <dbReference type="Proteomes" id="UP000245168"/>
    </source>
</evidence>
<gene>
    <name evidence="3" type="ORF">DDZ18_04450</name>
</gene>
<comment type="caution">
    <text evidence="3">The sequence shown here is derived from an EMBL/GenBank/DDBJ whole genome shotgun (WGS) entry which is preliminary data.</text>
</comment>
<dbReference type="EMBL" id="QEXV01000001">
    <property type="protein sequence ID" value="PWE18845.1"/>
    <property type="molecule type" value="Genomic_DNA"/>
</dbReference>
<protein>
    <submittedName>
        <fullName evidence="3">Iron ABC transporter substrate-binding protein</fullName>
    </submittedName>
</protein>
<evidence type="ECO:0000313" key="3">
    <source>
        <dbReference type="EMBL" id="PWE18845.1"/>
    </source>
</evidence>
<organism evidence="3 4">
    <name type="scientific">Marinicauda salina</name>
    <dbReference type="NCBI Taxonomy" id="2135793"/>
    <lineage>
        <taxon>Bacteria</taxon>
        <taxon>Pseudomonadati</taxon>
        <taxon>Pseudomonadota</taxon>
        <taxon>Alphaproteobacteria</taxon>
        <taxon>Maricaulales</taxon>
        <taxon>Maricaulaceae</taxon>
        <taxon>Marinicauda</taxon>
    </lineage>
</organism>
<feature type="chain" id="PRO_5015434446" evidence="1">
    <location>
        <begin position="23"/>
        <end position="278"/>
    </location>
</feature>